<evidence type="ECO:0000313" key="3">
    <source>
        <dbReference type="Proteomes" id="UP000236291"/>
    </source>
</evidence>
<sequence>MARTNAERLDELSDKVDAIITQLTTLTTIPQPPPTPTPTPPPTNNLPHLPRMKLDVPKFDGSDAMGWIFKISQFFDYHQTPEEERLTVASLYMEGQALS</sequence>
<feature type="non-terminal residue" evidence="2">
    <location>
        <position position="99"/>
    </location>
</feature>
<feature type="region of interest" description="Disordered" evidence="1">
    <location>
        <begin position="26"/>
        <end position="55"/>
    </location>
</feature>
<reference evidence="2 3" key="1">
    <citation type="journal article" date="2014" name="Am. J. Bot.">
        <title>Genome assembly and annotation for red clover (Trifolium pratense; Fabaceae).</title>
        <authorList>
            <person name="Istvanek J."/>
            <person name="Jaros M."/>
            <person name="Krenek A."/>
            <person name="Repkova J."/>
        </authorList>
    </citation>
    <scope>NUCLEOTIDE SEQUENCE [LARGE SCALE GENOMIC DNA]</scope>
    <source>
        <strain evidence="3">cv. Tatra</strain>
        <tissue evidence="2">Young leaves</tissue>
    </source>
</reference>
<accession>A0A2K3N1F8</accession>
<dbReference type="Proteomes" id="UP000236291">
    <property type="component" value="Unassembled WGS sequence"/>
</dbReference>
<organism evidence="2 3">
    <name type="scientific">Trifolium pratense</name>
    <name type="common">Red clover</name>
    <dbReference type="NCBI Taxonomy" id="57577"/>
    <lineage>
        <taxon>Eukaryota</taxon>
        <taxon>Viridiplantae</taxon>
        <taxon>Streptophyta</taxon>
        <taxon>Embryophyta</taxon>
        <taxon>Tracheophyta</taxon>
        <taxon>Spermatophyta</taxon>
        <taxon>Magnoliopsida</taxon>
        <taxon>eudicotyledons</taxon>
        <taxon>Gunneridae</taxon>
        <taxon>Pentapetalae</taxon>
        <taxon>rosids</taxon>
        <taxon>fabids</taxon>
        <taxon>Fabales</taxon>
        <taxon>Fabaceae</taxon>
        <taxon>Papilionoideae</taxon>
        <taxon>50 kb inversion clade</taxon>
        <taxon>NPAAA clade</taxon>
        <taxon>Hologalegina</taxon>
        <taxon>IRL clade</taxon>
        <taxon>Trifolieae</taxon>
        <taxon>Trifolium</taxon>
    </lineage>
</organism>
<reference evidence="2 3" key="2">
    <citation type="journal article" date="2017" name="Front. Plant Sci.">
        <title>Gene Classification and Mining of Molecular Markers Useful in Red Clover (Trifolium pratense) Breeding.</title>
        <authorList>
            <person name="Istvanek J."/>
            <person name="Dluhosova J."/>
            <person name="Dluhos P."/>
            <person name="Patkova L."/>
            <person name="Nedelnik J."/>
            <person name="Repkova J."/>
        </authorList>
    </citation>
    <scope>NUCLEOTIDE SEQUENCE [LARGE SCALE GENOMIC DNA]</scope>
    <source>
        <strain evidence="3">cv. Tatra</strain>
        <tissue evidence="2">Young leaves</tissue>
    </source>
</reference>
<feature type="compositionally biased region" description="Pro residues" evidence="1">
    <location>
        <begin position="30"/>
        <end position="44"/>
    </location>
</feature>
<dbReference type="AlphaFoldDB" id="A0A2K3N1F8"/>
<comment type="caution">
    <text evidence="2">The sequence shown here is derived from an EMBL/GenBank/DDBJ whole genome shotgun (WGS) entry which is preliminary data.</text>
</comment>
<proteinExistence type="predicted"/>
<evidence type="ECO:0000256" key="1">
    <source>
        <dbReference type="SAM" id="MobiDB-lite"/>
    </source>
</evidence>
<protein>
    <submittedName>
        <fullName evidence="2">Retrotransposon protein</fullName>
    </submittedName>
</protein>
<evidence type="ECO:0000313" key="2">
    <source>
        <dbReference type="EMBL" id="PNX96883.1"/>
    </source>
</evidence>
<dbReference type="EMBL" id="ASHM01014969">
    <property type="protein sequence ID" value="PNX96883.1"/>
    <property type="molecule type" value="Genomic_DNA"/>
</dbReference>
<gene>
    <name evidence="2" type="ORF">L195_g020100</name>
</gene>
<name>A0A2K3N1F8_TRIPR</name>